<protein>
    <recommendedName>
        <fullName evidence="2">DUF4988 domain-containing protein</fullName>
    </recommendedName>
</protein>
<comment type="caution">
    <text evidence="3">The sequence shown here is derived from an EMBL/GenBank/DDBJ whole genome shotgun (WGS) entry which is preliminary data.</text>
</comment>
<sequence length="519" mass="55668">MKRSHLLSLLFAASVAVTSCQKGDINQLKDQYADLDSRMKQQQEDLKNYKALLDALNAKVSVNAVTNTTDGYIIKLSDGRELTVKNGTNGTNGNNGTTPQITVGANGNWFVNGTDTGNKAQGTSPQITIGTNGNWFINGVDTGNKAKGDNGSAAPKITSILHVGDEIIFLFDSGESMKMPFAGAPNALQPKETVGVYMLCEGTMDADNSAISYYDIKTGQTIKDCFRQVNGHGLGETASDLKRYGSKMYCVVSGIQGKSKSFLEVIDVTTGKSLKRIPFFDANGPYMPRYVGFYKNKAYVSSYDGKVTRIDTTSLKIEARLNVGGALEGLAVVGSKLYVANSSHPLHPSTNNNTVSVVDLNLFSKMYDIPVTFNPVKIAATSNGSLLVSSAGDYATIQPALTKINSLSDDVVKTYPYNVGPMALSGNTAYLSLDWGGSFKTLNLKTDALGSEFIADGTSVLTNNGITVNPQNGDVYVADGNWYDGNNGFAYCFGTDGKKKFQFNTAGMPQHAVFVYSYK</sequence>
<dbReference type="InterPro" id="IPR015943">
    <property type="entry name" value="WD40/YVTN_repeat-like_dom_sf"/>
</dbReference>
<accession>A0A929KVT3</accession>
<organism evidence="3 4">
    <name type="scientific">Mucilaginibacter myungsuensis</name>
    <dbReference type="NCBI Taxonomy" id="649104"/>
    <lineage>
        <taxon>Bacteria</taxon>
        <taxon>Pseudomonadati</taxon>
        <taxon>Bacteroidota</taxon>
        <taxon>Sphingobacteriia</taxon>
        <taxon>Sphingobacteriales</taxon>
        <taxon>Sphingobacteriaceae</taxon>
        <taxon>Mucilaginibacter</taxon>
    </lineage>
</organism>
<keyword evidence="1" id="KW-0175">Coiled coil</keyword>
<dbReference type="InterPro" id="IPR031815">
    <property type="entry name" value="DUF5074"/>
</dbReference>
<dbReference type="Proteomes" id="UP000622475">
    <property type="component" value="Unassembled WGS sequence"/>
</dbReference>
<dbReference type="InterPro" id="IPR032149">
    <property type="entry name" value="DUF4988"/>
</dbReference>
<dbReference type="EMBL" id="JADFFL010000002">
    <property type="protein sequence ID" value="MBE9661375.1"/>
    <property type="molecule type" value="Genomic_DNA"/>
</dbReference>
<proteinExistence type="predicted"/>
<gene>
    <name evidence="3" type="ORF">IRJ16_05725</name>
</gene>
<feature type="coiled-coil region" evidence="1">
    <location>
        <begin position="25"/>
        <end position="59"/>
    </location>
</feature>
<name>A0A929KVT3_9SPHI</name>
<dbReference type="PANTHER" id="PTHR47197:SF3">
    <property type="entry name" value="DIHYDRO-HEME D1 DEHYDROGENASE"/>
    <property type="match status" value="1"/>
</dbReference>
<dbReference type="RefSeq" id="WP_194110566.1">
    <property type="nucleotide sequence ID" value="NZ_JADFFL010000002.1"/>
</dbReference>
<reference evidence="3" key="1">
    <citation type="submission" date="2020-10" db="EMBL/GenBank/DDBJ databases">
        <title>Mucilaginibacter mali sp. nov., isolated from rhizosphere soil of apple orchard.</title>
        <authorList>
            <person name="Lee J.-S."/>
            <person name="Kim H.S."/>
            <person name="Kim J.-S."/>
        </authorList>
    </citation>
    <scope>NUCLEOTIDE SEQUENCE</scope>
    <source>
        <strain evidence="3">KCTC 22746</strain>
    </source>
</reference>
<dbReference type="InterPro" id="IPR051200">
    <property type="entry name" value="Host-pathogen_enzymatic-act"/>
</dbReference>
<keyword evidence="4" id="KW-1185">Reference proteome</keyword>
<dbReference type="SUPFAM" id="SSF51004">
    <property type="entry name" value="C-terminal (heme d1) domain of cytochrome cd1-nitrite reductase"/>
    <property type="match status" value="1"/>
</dbReference>
<dbReference type="PROSITE" id="PS51257">
    <property type="entry name" value="PROKAR_LIPOPROTEIN"/>
    <property type="match status" value="1"/>
</dbReference>
<dbReference type="Pfam" id="PF16378">
    <property type="entry name" value="DUF4988"/>
    <property type="match status" value="1"/>
</dbReference>
<dbReference type="InterPro" id="IPR011048">
    <property type="entry name" value="Haem_d1_sf"/>
</dbReference>
<dbReference type="Gene3D" id="2.130.10.10">
    <property type="entry name" value="YVTN repeat-like/Quinoprotein amine dehydrogenase"/>
    <property type="match status" value="1"/>
</dbReference>
<evidence type="ECO:0000259" key="2">
    <source>
        <dbReference type="Pfam" id="PF16378"/>
    </source>
</evidence>
<evidence type="ECO:0000313" key="4">
    <source>
        <dbReference type="Proteomes" id="UP000622475"/>
    </source>
</evidence>
<dbReference type="AlphaFoldDB" id="A0A929KVT3"/>
<evidence type="ECO:0000313" key="3">
    <source>
        <dbReference type="EMBL" id="MBE9661375.1"/>
    </source>
</evidence>
<feature type="domain" description="DUF4988" evidence="2">
    <location>
        <begin position="23"/>
        <end position="124"/>
    </location>
</feature>
<dbReference type="Pfam" id="PF16819">
    <property type="entry name" value="DUF5074"/>
    <property type="match status" value="1"/>
</dbReference>
<evidence type="ECO:0000256" key="1">
    <source>
        <dbReference type="SAM" id="Coils"/>
    </source>
</evidence>
<dbReference type="PANTHER" id="PTHR47197">
    <property type="entry name" value="PROTEIN NIRF"/>
    <property type="match status" value="1"/>
</dbReference>